<reference evidence="8" key="1">
    <citation type="submission" date="2006-10" db="EMBL/GenBank/DDBJ databases">
        <title>Complete sequence of Solibacter usitatus Ellin6076.</title>
        <authorList>
            <consortium name="US DOE Joint Genome Institute"/>
            <person name="Copeland A."/>
            <person name="Lucas S."/>
            <person name="Lapidus A."/>
            <person name="Barry K."/>
            <person name="Detter J.C."/>
            <person name="Glavina del Rio T."/>
            <person name="Hammon N."/>
            <person name="Israni S."/>
            <person name="Dalin E."/>
            <person name="Tice H."/>
            <person name="Pitluck S."/>
            <person name="Thompson L.S."/>
            <person name="Brettin T."/>
            <person name="Bruce D."/>
            <person name="Han C."/>
            <person name="Tapia R."/>
            <person name="Gilna P."/>
            <person name="Schmutz J."/>
            <person name="Larimer F."/>
            <person name="Land M."/>
            <person name="Hauser L."/>
            <person name="Kyrpides N."/>
            <person name="Mikhailova N."/>
            <person name="Janssen P.H."/>
            <person name="Kuske C.R."/>
            <person name="Richardson P."/>
        </authorList>
    </citation>
    <scope>NUCLEOTIDE SEQUENCE</scope>
    <source>
        <strain evidence="8">Ellin6076</strain>
    </source>
</reference>
<accession>Q01X90</accession>
<dbReference type="eggNOG" id="COG2271">
    <property type="taxonomic scope" value="Bacteria"/>
</dbReference>
<dbReference type="GO" id="GO:0022857">
    <property type="term" value="F:transmembrane transporter activity"/>
    <property type="evidence" value="ECO:0007669"/>
    <property type="project" value="InterPro"/>
</dbReference>
<keyword evidence="4 6" id="KW-1133">Transmembrane helix</keyword>
<feature type="transmembrane region" description="Helical" evidence="6">
    <location>
        <begin position="114"/>
        <end position="133"/>
    </location>
</feature>
<feature type="transmembrane region" description="Helical" evidence="6">
    <location>
        <begin position="426"/>
        <end position="447"/>
    </location>
</feature>
<evidence type="ECO:0000256" key="1">
    <source>
        <dbReference type="ARBA" id="ARBA00004651"/>
    </source>
</evidence>
<evidence type="ECO:0000256" key="2">
    <source>
        <dbReference type="ARBA" id="ARBA00022475"/>
    </source>
</evidence>
<evidence type="ECO:0000259" key="7">
    <source>
        <dbReference type="PROSITE" id="PS50850"/>
    </source>
</evidence>
<sequence length="458" mass="49072">MSPDGTGTNTSIRALIQFSTVSATSVKTSADPDAIRPSARIVSIQRWSIVLLVGGGALNYVDRATLSVANKLIQEDLGIPVVRMGLLLSAFLWAYAIAQLPVGGLIDRYGPRRLLGLGLFGWSLAQAAGGLVTSFGPFIAARFALGVGEAPLFPGGARVVRDWFGIRERGFATGLLQSASSLGNFIAVPLLTFLMLRLSWRWMFVIVGTAGVFLAAIWWAIHRDPAEVRLTGEEVRYLTEGDENTTTRPPSFAQWRQLFAHRTTWGMIAGFFGTIYTLWMYTGWLPFYLEHERHMSVARVGIVAAIPYFFGCVGAVLGGWLCDFLTRRGWAPIAGRKLLISCALLGISACTLGTAFAESNAMALTFISISLFLIYIASSAAWATVPIAAPSQYTASLGSIQNFGGYLGGALAPTVTGLILQRTGSFSQALLLSAGLSALSAVAYLLLVRSPIRTDSAA</sequence>
<evidence type="ECO:0000256" key="6">
    <source>
        <dbReference type="SAM" id="Phobius"/>
    </source>
</evidence>
<dbReference type="InterPro" id="IPR050382">
    <property type="entry name" value="MFS_Na/Anion_cotransporter"/>
</dbReference>
<evidence type="ECO:0000256" key="5">
    <source>
        <dbReference type="ARBA" id="ARBA00023136"/>
    </source>
</evidence>
<feature type="transmembrane region" description="Helical" evidence="6">
    <location>
        <begin position="338"/>
        <end position="357"/>
    </location>
</feature>
<dbReference type="CDD" id="cd17319">
    <property type="entry name" value="MFS_ExuT_GudP_like"/>
    <property type="match status" value="1"/>
</dbReference>
<dbReference type="PANTHER" id="PTHR11662">
    <property type="entry name" value="SOLUTE CARRIER FAMILY 17"/>
    <property type="match status" value="1"/>
</dbReference>
<dbReference type="InterPro" id="IPR020846">
    <property type="entry name" value="MFS_dom"/>
</dbReference>
<feature type="transmembrane region" description="Helical" evidence="6">
    <location>
        <begin position="363"/>
        <end position="383"/>
    </location>
</feature>
<dbReference type="FunCoup" id="Q01X90">
    <property type="interactions" value="153"/>
</dbReference>
<dbReference type="STRING" id="234267.Acid_4766"/>
<keyword evidence="2" id="KW-1003">Cell membrane</keyword>
<dbReference type="PROSITE" id="PS50850">
    <property type="entry name" value="MFS"/>
    <property type="match status" value="1"/>
</dbReference>
<dbReference type="InterPro" id="IPR011701">
    <property type="entry name" value="MFS"/>
</dbReference>
<dbReference type="KEGG" id="sus:Acid_4766"/>
<evidence type="ECO:0000256" key="4">
    <source>
        <dbReference type="ARBA" id="ARBA00022989"/>
    </source>
</evidence>
<feature type="transmembrane region" description="Helical" evidence="6">
    <location>
        <begin position="302"/>
        <end position="326"/>
    </location>
</feature>
<gene>
    <name evidence="8" type="ordered locus">Acid_4766</name>
</gene>
<dbReference type="InParanoid" id="Q01X90"/>
<dbReference type="Pfam" id="PF07690">
    <property type="entry name" value="MFS_1"/>
    <property type="match status" value="1"/>
</dbReference>
<evidence type="ECO:0000256" key="3">
    <source>
        <dbReference type="ARBA" id="ARBA00022692"/>
    </source>
</evidence>
<organism evidence="8">
    <name type="scientific">Solibacter usitatus (strain Ellin6076)</name>
    <dbReference type="NCBI Taxonomy" id="234267"/>
    <lineage>
        <taxon>Bacteria</taxon>
        <taxon>Pseudomonadati</taxon>
        <taxon>Acidobacteriota</taxon>
        <taxon>Terriglobia</taxon>
        <taxon>Bryobacterales</taxon>
        <taxon>Solibacteraceae</taxon>
        <taxon>Candidatus Solibacter</taxon>
    </lineage>
</organism>
<feature type="transmembrane region" description="Helical" evidence="6">
    <location>
        <begin position="403"/>
        <end position="420"/>
    </location>
</feature>
<comment type="subcellular location">
    <subcellularLocation>
        <location evidence="1">Cell membrane</location>
        <topology evidence="1">Multi-pass membrane protein</topology>
    </subcellularLocation>
</comment>
<feature type="domain" description="Major facilitator superfamily (MFS) profile" evidence="7">
    <location>
        <begin position="48"/>
        <end position="452"/>
    </location>
</feature>
<dbReference type="AlphaFoldDB" id="Q01X90"/>
<protein>
    <submittedName>
        <fullName evidence="8">Major facilitator superfamily MFS_1</fullName>
    </submittedName>
</protein>
<dbReference type="HOGENOM" id="CLU_001265_5_1_0"/>
<evidence type="ECO:0000313" key="8">
    <source>
        <dbReference type="EMBL" id="ABJ85725.1"/>
    </source>
</evidence>
<dbReference type="PANTHER" id="PTHR11662:SF399">
    <property type="entry name" value="FI19708P1-RELATED"/>
    <property type="match status" value="1"/>
</dbReference>
<feature type="transmembrane region" description="Helical" evidence="6">
    <location>
        <begin position="202"/>
        <end position="221"/>
    </location>
</feature>
<dbReference type="InterPro" id="IPR036259">
    <property type="entry name" value="MFS_trans_sf"/>
</dbReference>
<dbReference type="PIRSF" id="PIRSF002808">
    <property type="entry name" value="Hexose_phosphate_transp"/>
    <property type="match status" value="1"/>
</dbReference>
<dbReference type="OrthoDB" id="6360at2"/>
<dbReference type="SUPFAM" id="SSF103473">
    <property type="entry name" value="MFS general substrate transporter"/>
    <property type="match status" value="1"/>
</dbReference>
<dbReference type="InterPro" id="IPR000849">
    <property type="entry name" value="Sugar_P_transporter"/>
</dbReference>
<feature type="transmembrane region" description="Helical" evidence="6">
    <location>
        <begin position="264"/>
        <end position="282"/>
    </location>
</feature>
<dbReference type="Gene3D" id="1.20.1250.20">
    <property type="entry name" value="MFS general substrate transporter like domains"/>
    <property type="match status" value="2"/>
</dbReference>
<keyword evidence="5 6" id="KW-0472">Membrane</keyword>
<feature type="transmembrane region" description="Helical" evidence="6">
    <location>
        <begin position="81"/>
        <end position="102"/>
    </location>
</feature>
<dbReference type="GO" id="GO:0005886">
    <property type="term" value="C:plasma membrane"/>
    <property type="evidence" value="ECO:0007669"/>
    <property type="project" value="UniProtKB-SubCell"/>
</dbReference>
<keyword evidence="3 6" id="KW-0812">Transmembrane</keyword>
<proteinExistence type="predicted"/>
<dbReference type="EMBL" id="CP000473">
    <property type="protein sequence ID" value="ABJ85725.1"/>
    <property type="molecule type" value="Genomic_DNA"/>
</dbReference>
<name>Q01X90_SOLUE</name>